<dbReference type="OrthoDB" id="869432at2"/>
<name>A0A1G5FNB9_9FLAO</name>
<dbReference type="STRING" id="490189.SAMN02927903_01350"/>
<keyword evidence="2" id="KW-1185">Reference proteome</keyword>
<evidence type="ECO:0000313" key="2">
    <source>
        <dbReference type="Proteomes" id="UP000199354"/>
    </source>
</evidence>
<dbReference type="GO" id="GO:0016788">
    <property type="term" value="F:hydrolase activity, acting on ester bonds"/>
    <property type="evidence" value="ECO:0007669"/>
    <property type="project" value="UniProtKB-ARBA"/>
</dbReference>
<accession>A0A1G5FNB9</accession>
<dbReference type="Proteomes" id="UP000199354">
    <property type="component" value="Unassembled WGS sequence"/>
</dbReference>
<dbReference type="RefSeq" id="WP_091141529.1">
    <property type="nucleotide sequence ID" value="NZ_FMVF01000005.1"/>
</dbReference>
<proteinExistence type="predicted"/>
<dbReference type="EMBL" id="FMVF01000005">
    <property type="protein sequence ID" value="SCY40775.1"/>
    <property type="molecule type" value="Genomic_DNA"/>
</dbReference>
<reference evidence="1 2" key="1">
    <citation type="submission" date="2016-10" db="EMBL/GenBank/DDBJ databases">
        <authorList>
            <person name="de Groot N.N."/>
        </authorList>
    </citation>
    <scope>NUCLEOTIDE SEQUENCE [LARGE SCALE GENOMIC DNA]</scope>
    <source>
        <strain evidence="1 2">CGMCC 1.7031</strain>
    </source>
</reference>
<protein>
    <submittedName>
        <fullName evidence="1">Uncharacterized protein</fullName>
    </submittedName>
</protein>
<dbReference type="Gene3D" id="3.40.50.1110">
    <property type="entry name" value="SGNH hydrolase"/>
    <property type="match status" value="1"/>
</dbReference>
<organism evidence="1 2">
    <name type="scientific">Flavobacterium caeni</name>
    <dbReference type="NCBI Taxonomy" id="490189"/>
    <lineage>
        <taxon>Bacteria</taxon>
        <taxon>Pseudomonadati</taxon>
        <taxon>Bacteroidota</taxon>
        <taxon>Flavobacteriia</taxon>
        <taxon>Flavobacteriales</taxon>
        <taxon>Flavobacteriaceae</taxon>
        <taxon>Flavobacterium</taxon>
    </lineage>
</organism>
<dbReference type="InterPro" id="IPR036514">
    <property type="entry name" value="SGNH_hydro_sf"/>
</dbReference>
<dbReference type="AlphaFoldDB" id="A0A1G5FNB9"/>
<evidence type="ECO:0000313" key="1">
    <source>
        <dbReference type="EMBL" id="SCY40775.1"/>
    </source>
</evidence>
<gene>
    <name evidence="1" type="ORF">SAMN02927903_01350</name>
</gene>
<dbReference type="SUPFAM" id="SSF52266">
    <property type="entry name" value="SGNH hydrolase"/>
    <property type="match status" value="1"/>
</dbReference>
<sequence length="318" mass="37342">MKRFLIKFVLFLLPIGLLAYGLDVFISSNLRKSTGFTKGEMTVWSDLYDKKVNSEILVMGSSRAWVHLDAKMIGDSLHTSAYNLGMDGHNFWMQDFRFQLAMQQPVKPKVVIQSIDVFTLARRKDLFYSEQFLPYMLGNDSLQKVTQNFIGYENYDFHIPLIRYYGKGKAMLEAFKIALGGKNEPTRIRGYQGQLIPWTNELEEAKKRMNHFTVEMEPQTVALFERYIQFCKASGIQLVFVYSPEYIEGQQFIANRKQMIDVYRKFAQKYSIPFFDYSTDPISYDRNYFYNALHMNKFGAEKFTAEFIQDLRTLDLKY</sequence>